<evidence type="ECO:0000256" key="3">
    <source>
        <dbReference type="ARBA" id="ARBA00022723"/>
    </source>
</evidence>
<evidence type="ECO:0000256" key="5">
    <source>
        <dbReference type="ARBA" id="ARBA00023004"/>
    </source>
</evidence>
<dbReference type="PIRSF" id="PIRSF000025">
    <property type="entry name" value="Cytc_Bsub_c550"/>
    <property type="match status" value="1"/>
</dbReference>
<keyword evidence="4" id="KW-0249">Electron transport</keyword>
<dbReference type="PROSITE" id="PS51257">
    <property type="entry name" value="PROKAR_LIPOPROTEIN"/>
    <property type="match status" value="1"/>
</dbReference>
<evidence type="ECO:0000256" key="7">
    <source>
        <dbReference type="SAM" id="SignalP"/>
    </source>
</evidence>
<name>A0ABT9YJB0_9BACI</name>
<dbReference type="InterPro" id="IPR009056">
    <property type="entry name" value="Cyt_c-like_dom"/>
</dbReference>
<keyword evidence="7" id="KW-0732">Signal</keyword>
<dbReference type="InterPro" id="IPR051811">
    <property type="entry name" value="Cytochrome_c550/c551-like"/>
</dbReference>
<proteinExistence type="predicted"/>
<evidence type="ECO:0000313" key="9">
    <source>
        <dbReference type="EMBL" id="MDQ0207570.1"/>
    </source>
</evidence>
<dbReference type="InterPro" id="IPR036909">
    <property type="entry name" value="Cyt_c-like_dom_sf"/>
</dbReference>
<gene>
    <name evidence="9" type="ORF">J2S05_002371</name>
</gene>
<sequence>MTFRLSIMMVLLLFLAACGSAPELDSTITEQDPIETDLDINVDAAQETYATSCIRCHGGDLSGASGPSLIDNPFTPEEIKEIIENGQGTMPPISLSDDDKENLANWLSTQ</sequence>
<keyword evidence="3 6" id="KW-0479">Metal-binding</keyword>
<dbReference type="PANTHER" id="PTHR37823">
    <property type="entry name" value="CYTOCHROME C-553-LIKE"/>
    <property type="match status" value="1"/>
</dbReference>
<organism evidence="9 10">
    <name type="scientific">Alkalicoccobacillus murimartini</name>
    <dbReference type="NCBI Taxonomy" id="171685"/>
    <lineage>
        <taxon>Bacteria</taxon>
        <taxon>Bacillati</taxon>
        <taxon>Bacillota</taxon>
        <taxon>Bacilli</taxon>
        <taxon>Bacillales</taxon>
        <taxon>Bacillaceae</taxon>
        <taxon>Alkalicoccobacillus</taxon>
    </lineage>
</organism>
<keyword evidence="5 6" id="KW-0408">Iron</keyword>
<keyword evidence="2 6" id="KW-0349">Heme</keyword>
<protein>
    <submittedName>
        <fullName evidence="9">Mono/diheme cytochrome c family protein</fullName>
    </submittedName>
</protein>
<dbReference type="Proteomes" id="UP001225034">
    <property type="component" value="Unassembled WGS sequence"/>
</dbReference>
<accession>A0ABT9YJB0</accession>
<dbReference type="Gene3D" id="1.10.760.10">
    <property type="entry name" value="Cytochrome c-like domain"/>
    <property type="match status" value="1"/>
</dbReference>
<evidence type="ECO:0000256" key="1">
    <source>
        <dbReference type="ARBA" id="ARBA00022448"/>
    </source>
</evidence>
<dbReference type="InterPro" id="IPR012218">
    <property type="entry name" value="Cyt_c_BACSU-c550-type"/>
</dbReference>
<evidence type="ECO:0000256" key="4">
    <source>
        <dbReference type="ARBA" id="ARBA00022982"/>
    </source>
</evidence>
<dbReference type="EMBL" id="JAUSUA010000003">
    <property type="protein sequence ID" value="MDQ0207570.1"/>
    <property type="molecule type" value="Genomic_DNA"/>
</dbReference>
<evidence type="ECO:0000313" key="10">
    <source>
        <dbReference type="Proteomes" id="UP001225034"/>
    </source>
</evidence>
<feature type="domain" description="Cytochrome c" evidence="8">
    <location>
        <begin position="40"/>
        <end position="110"/>
    </location>
</feature>
<dbReference type="RefSeq" id="WP_306982977.1">
    <property type="nucleotide sequence ID" value="NZ_JAUSUA010000003.1"/>
</dbReference>
<feature type="signal peptide" evidence="7">
    <location>
        <begin position="1"/>
        <end position="21"/>
    </location>
</feature>
<reference evidence="9 10" key="1">
    <citation type="submission" date="2023-07" db="EMBL/GenBank/DDBJ databases">
        <title>Genomic Encyclopedia of Type Strains, Phase IV (KMG-IV): sequencing the most valuable type-strain genomes for metagenomic binning, comparative biology and taxonomic classification.</title>
        <authorList>
            <person name="Goeker M."/>
        </authorList>
    </citation>
    <scope>NUCLEOTIDE SEQUENCE [LARGE SCALE GENOMIC DNA]</scope>
    <source>
        <strain evidence="9 10">DSM 19154</strain>
    </source>
</reference>
<dbReference type="Pfam" id="PF13442">
    <property type="entry name" value="Cytochrome_CBB3"/>
    <property type="match status" value="1"/>
</dbReference>
<evidence type="ECO:0000256" key="6">
    <source>
        <dbReference type="PROSITE-ProRule" id="PRU00433"/>
    </source>
</evidence>
<dbReference type="SUPFAM" id="SSF46626">
    <property type="entry name" value="Cytochrome c"/>
    <property type="match status" value="1"/>
</dbReference>
<comment type="caution">
    <text evidence="9">The sequence shown here is derived from an EMBL/GenBank/DDBJ whole genome shotgun (WGS) entry which is preliminary data.</text>
</comment>
<evidence type="ECO:0000259" key="8">
    <source>
        <dbReference type="PROSITE" id="PS51007"/>
    </source>
</evidence>
<dbReference type="PANTHER" id="PTHR37823:SF4">
    <property type="entry name" value="MENAQUINOL-CYTOCHROME C REDUCTASE CYTOCHROME B_C SUBUNIT"/>
    <property type="match status" value="1"/>
</dbReference>
<feature type="chain" id="PRO_5046195036" evidence="7">
    <location>
        <begin position="22"/>
        <end position="110"/>
    </location>
</feature>
<keyword evidence="10" id="KW-1185">Reference proteome</keyword>
<keyword evidence="1" id="KW-0813">Transport</keyword>
<evidence type="ECO:0000256" key="2">
    <source>
        <dbReference type="ARBA" id="ARBA00022617"/>
    </source>
</evidence>
<dbReference type="PROSITE" id="PS51007">
    <property type="entry name" value="CYTC"/>
    <property type="match status" value="1"/>
</dbReference>